<reference evidence="1 2" key="1">
    <citation type="submission" date="2024-10" db="EMBL/GenBank/DDBJ databases">
        <title>Updated reference genomes for cyclostephanoid diatoms.</title>
        <authorList>
            <person name="Roberts W.R."/>
            <person name="Alverson A.J."/>
        </authorList>
    </citation>
    <scope>NUCLEOTIDE SEQUENCE [LARGE SCALE GENOMIC DNA]</scope>
    <source>
        <strain evidence="1 2">AJA228-03</strain>
    </source>
</reference>
<dbReference type="AlphaFoldDB" id="A0ABD3R6Z4"/>
<proteinExistence type="predicted"/>
<evidence type="ECO:0000313" key="1">
    <source>
        <dbReference type="EMBL" id="KAL3808797.1"/>
    </source>
</evidence>
<dbReference type="Gene3D" id="3.30.559.10">
    <property type="entry name" value="Chloramphenicol acetyltransferase-like domain"/>
    <property type="match status" value="1"/>
</dbReference>
<comment type="caution">
    <text evidence="1">The sequence shown here is derived from an EMBL/GenBank/DDBJ whole genome shotgun (WGS) entry which is preliminary data.</text>
</comment>
<name>A0ABD3R6Z4_9STRA</name>
<sequence>MLHARRISASLAAPSWWRRRAECLMRRRPRSSSSSSSSSSSGIGERRRRRAGRIFLSTSVVSGFRVPLTLADVHLRHEHLPFLYVFRSNLDPDRLISSLSEVLRRYPILGATVVGLSPPPENDGRLWGAGGVCDIVSPALVCDAGNTVPVSFDSIDMTLDQWRRGMQ</sequence>
<evidence type="ECO:0000313" key="2">
    <source>
        <dbReference type="Proteomes" id="UP001530377"/>
    </source>
</evidence>
<dbReference type="EMBL" id="JALLPB020000469">
    <property type="protein sequence ID" value="KAL3808797.1"/>
    <property type="molecule type" value="Genomic_DNA"/>
</dbReference>
<evidence type="ECO:0008006" key="3">
    <source>
        <dbReference type="Google" id="ProtNLM"/>
    </source>
</evidence>
<protein>
    <recommendedName>
        <fullName evidence="3">Condensation domain-containing protein</fullName>
    </recommendedName>
</protein>
<keyword evidence="2" id="KW-1185">Reference proteome</keyword>
<gene>
    <name evidence="1" type="ORF">ACHAXA_011181</name>
</gene>
<dbReference type="InterPro" id="IPR023213">
    <property type="entry name" value="CAT-like_dom_sf"/>
</dbReference>
<dbReference type="Proteomes" id="UP001530377">
    <property type="component" value="Unassembled WGS sequence"/>
</dbReference>
<accession>A0ABD3R6Z4</accession>
<organism evidence="1 2">
    <name type="scientific">Cyclostephanos tholiformis</name>
    <dbReference type="NCBI Taxonomy" id="382380"/>
    <lineage>
        <taxon>Eukaryota</taxon>
        <taxon>Sar</taxon>
        <taxon>Stramenopiles</taxon>
        <taxon>Ochrophyta</taxon>
        <taxon>Bacillariophyta</taxon>
        <taxon>Coscinodiscophyceae</taxon>
        <taxon>Thalassiosirophycidae</taxon>
        <taxon>Stephanodiscales</taxon>
        <taxon>Stephanodiscaceae</taxon>
        <taxon>Cyclostephanos</taxon>
    </lineage>
</organism>